<dbReference type="EMBL" id="CP114203">
    <property type="protein sequence ID" value="WAU02056.1"/>
    <property type="molecule type" value="Genomic_DNA"/>
</dbReference>
<dbReference type="InterPro" id="IPR011010">
    <property type="entry name" value="DNA_brk_join_enz"/>
</dbReference>
<dbReference type="GeneID" id="301337355"/>
<keyword evidence="4" id="KW-1185">Reference proteome</keyword>
<keyword evidence="1" id="KW-0233">DNA recombination</keyword>
<protein>
    <recommendedName>
        <fullName evidence="5">Integrase</fullName>
    </recommendedName>
</protein>
<organism evidence="2 4">
    <name type="scientific">Streptomyces nigrescens</name>
    <dbReference type="NCBI Taxonomy" id="1920"/>
    <lineage>
        <taxon>Bacteria</taxon>
        <taxon>Bacillati</taxon>
        <taxon>Actinomycetota</taxon>
        <taxon>Actinomycetes</taxon>
        <taxon>Kitasatosporales</taxon>
        <taxon>Streptomycetaceae</taxon>
        <taxon>Streptomyces</taxon>
    </lineage>
</organism>
<proteinExistence type="predicted"/>
<evidence type="ECO:0000256" key="1">
    <source>
        <dbReference type="ARBA" id="ARBA00023172"/>
    </source>
</evidence>
<dbReference type="InterPro" id="IPR013762">
    <property type="entry name" value="Integrase-like_cat_sf"/>
</dbReference>
<dbReference type="SUPFAM" id="SSF56349">
    <property type="entry name" value="DNA breaking-rejoining enzymes"/>
    <property type="match status" value="1"/>
</dbReference>
<evidence type="ECO:0000313" key="2">
    <source>
        <dbReference type="EMBL" id="WAU02056.1"/>
    </source>
</evidence>
<dbReference type="Proteomes" id="UP001210169">
    <property type="component" value="Chromosome"/>
</dbReference>
<dbReference type="Gene3D" id="1.10.443.10">
    <property type="entry name" value="Intergrase catalytic core"/>
    <property type="match status" value="1"/>
</dbReference>
<accession>A0ABY7ISY7</accession>
<evidence type="ECO:0008006" key="5">
    <source>
        <dbReference type="Google" id="ProtNLM"/>
    </source>
</evidence>
<gene>
    <name evidence="2" type="ORF">STRNI_000005</name>
    <name evidence="3" type="ORF">STRNI_008223</name>
</gene>
<evidence type="ECO:0000313" key="4">
    <source>
        <dbReference type="Proteomes" id="UP001210169"/>
    </source>
</evidence>
<reference evidence="2 4" key="1">
    <citation type="submission" date="2022-12" db="EMBL/GenBank/DDBJ databases">
        <authorList>
            <person name="Ruckert C."/>
            <person name="Busche T."/>
            <person name="Kalinowski J."/>
            <person name="Wittmann C."/>
        </authorList>
    </citation>
    <scope>NUCLEOTIDE SEQUENCE [LARGE SCALE GENOMIC DNA]</scope>
    <source>
        <strain evidence="2 4">DSM 40276</strain>
    </source>
</reference>
<dbReference type="RefSeq" id="WP_277410236.1">
    <property type="nucleotide sequence ID" value="NZ_CP114203.1"/>
</dbReference>
<name>A0ABY7ISY7_STRNI</name>
<evidence type="ECO:0000313" key="3">
    <source>
        <dbReference type="EMBL" id="WAU09408.1"/>
    </source>
</evidence>
<dbReference type="EMBL" id="CP114203">
    <property type="protein sequence ID" value="WAU09408.1"/>
    <property type="molecule type" value="Genomic_DNA"/>
</dbReference>
<sequence>MAWLKLPRVITLLRAIDADPRPLTHATLDELPFNKAVSHLRGILVATQALPARDEYLTRLERWTAQALKDRTDPVEHRILHGYAVWHHLRRLRNRLNNAPATRLQAANVRTHITAAVNFLDWLREQHLALATCTQPDLERWITSPHSTYPCETSHFVRWSVSHGHATGLTYPAVRWMGPAHSIDSERRWTDVRRLLHDTTLTTPDRVAGLLLLLYAQRPRTICRLTIDHVVLEGGHTRILFGSTPVTLPEPLAGLVRELADTRKTRSKPHTPDASPWLFPGRRPGEHIDFAGLDERLKRMGLRPRPDRSTALFTLAAGLPAGFLARLLGIQVDVVVIWQQIAAGDWAAYAADVARHGDQTPP</sequence>